<dbReference type="EMBL" id="CYPS01000064">
    <property type="protein sequence ID" value="CUH45113.1"/>
    <property type="molecule type" value="Genomic_DNA"/>
</dbReference>
<keyword evidence="6 7" id="KW-0472">Membrane</keyword>
<evidence type="ECO:0000256" key="1">
    <source>
        <dbReference type="ARBA" id="ARBA00004141"/>
    </source>
</evidence>
<evidence type="ECO:0000259" key="8">
    <source>
        <dbReference type="Pfam" id="PF02683"/>
    </source>
</evidence>
<dbReference type="GO" id="GO:0016020">
    <property type="term" value="C:membrane"/>
    <property type="evidence" value="ECO:0007669"/>
    <property type="project" value="UniProtKB-SubCell"/>
</dbReference>
<dbReference type="Proteomes" id="UP000050786">
    <property type="component" value="Unassembled WGS sequence"/>
</dbReference>
<protein>
    <submittedName>
        <fullName evidence="9">Thiol:disulfide interchange protein</fullName>
    </submittedName>
</protein>
<evidence type="ECO:0000256" key="6">
    <source>
        <dbReference type="ARBA" id="ARBA00023136"/>
    </source>
</evidence>
<feature type="transmembrane region" description="Helical" evidence="7">
    <location>
        <begin position="212"/>
        <end position="232"/>
    </location>
</feature>
<evidence type="ECO:0000256" key="2">
    <source>
        <dbReference type="ARBA" id="ARBA00006143"/>
    </source>
</evidence>
<evidence type="ECO:0000256" key="4">
    <source>
        <dbReference type="ARBA" id="ARBA00022748"/>
    </source>
</evidence>
<dbReference type="InterPro" id="IPR051790">
    <property type="entry name" value="Cytochrome_c-biogenesis_DsbD"/>
</dbReference>
<feature type="transmembrane region" description="Helical" evidence="7">
    <location>
        <begin position="131"/>
        <end position="158"/>
    </location>
</feature>
<evidence type="ECO:0000256" key="5">
    <source>
        <dbReference type="ARBA" id="ARBA00022989"/>
    </source>
</evidence>
<dbReference type="RefSeq" id="WP_058275040.1">
    <property type="nucleotide sequence ID" value="NZ_CYPS01000064.1"/>
</dbReference>
<proteinExistence type="inferred from homology"/>
<feature type="transmembrane region" description="Helical" evidence="7">
    <location>
        <begin position="170"/>
        <end position="191"/>
    </location>
</feature>
<reference evidence="10" key="1">
    <citation type="submission" date="2015-09" db="EMBL/GenBank/DDBJ databases">
        <authorList>
            <person name="Rodrigo-Torres L."/>
            <person name="Arahal D.R."/>
        </authorList>
    </citation>
    <scope>NUCLEOTIDE SEQUENCE [LARGE SCALE GENOMIC DNA]</scope>
    <source>
        <strain evidence="10">CECT 4293</strain>
    </source>
</reference>
<comment type="similarity">
    <text evidence="2">Belongs to the DsbD family.</text>
</comment>
<gene>
    <name evidence="9" type="ORF">RUM4293_04023</name>
</gene>
<keyword evidence="5 7" id="KW-1133">Transmembrane helix</keyword>
<dbReference type="Pfam" id="PF02683">
    <property type="entry name" value="DsbD_TM"/>
    <property type="match status" value="1"/>
</dbReference>
<keyword evidence="10" id="KW-1185">Reference proteome</keyword>
<evidence type="ECO:0000256" key="3">
    <source>
        <dbReference type="ARBA" id="ARBA00022692"/>
    </source>
</evidence>
<sequence length="246" mass="26418">MLDITFAGALVAGLLSFLSPCILPIVPFYLSYLAGVGIDQISAGSTLSAGVRRKATLSAMAFAAGIITIFMALGATASVFGQLVREYFDILRWIAAAIIIAMGLHFLGFARIGFLYRQFRADVGETSNVSLIGAYVLGLAFAFGWTPCVGPVLAAILFTAAGTETAWRGAVLLFVYGVGMTAPFVLAAFLVRPFMQWMARFRKHLPLIEKAMGGFLVLFGILIATNSINHIAQWMLDHMPWLAAIG</sequence>
<dbReference type="GO" id="GO:0017004">
    <property type="term" value="P:cytochrome complex assembly"/>
    <property type="evidence" value="ECO:0007669"/>
    <property type="project" value="UniProtKB-KW"/>
</dbReference>
<evidence type="ECO:0000313" key="10">
    <source>
        <dbReference type="Proteomes" id="UP000050786"/>
    </source>
</evidence>
<dbReference type="PANTHER" id="PTHR31272:SF4">
    <property type="entry name" value="CYTOCHROME C-TYPE BIOGENESIS PROTEIN HI_1454-RELATED"/>
    <property type="match status" value="1"/>
</dbReference>
<accession>A0A0P1ENW0</accession>
<comment type="subcellular location">
    <subcellularLocation>
        <location evidence="1">Membrane</location>
        <topology evidence="1">Multi-pass membrane protein</topology>
    </subcellularLocation>
</comment>
<feature type="transmembrane region" description="Helical" evidence="7">
    <location>
        <begin position="61"/>
        <end position="84"/>
    </location>
</feature>
<feature type="domain" description="Cytochrome C biogenesis protein transmembrane" evidence="8">
    <location>
        <begin position="5"/>
        <end position="202"/>
    </location>
</feature>
<keyword evidence="4" id="KW-0201">Cytochrome c-type biogenesis</keyword>
<name>A0A0P1ENW0_9RHOB</name>
<organism evidence="9 10">
    <name type="scientific">Ruegeria atlantica</name>
    <dbReference type="NCBI Taxonomy" id="81569"/>
    <lineage>
        <taxon>Bacteria</taxon>
        <taxon>Pseudomonadati</taxon>
        <taxon>Pseudomonadota</taxon>
        <taxon>Alphaproteobacteria</taxon>
        <taxon>Rhodobacterales</taxon>
        <taxon>Roseobacteraceae</taxon>
        <taxon>Ruegeria</taxon>
    </lineage>
</organism>
<evidence type="ECO:0000313" key="9">
    <source>
        <dbReference type="EMBL" id="CUH45113.1"/>
    </source>
</evidence>
<evidence type="ECO:0000256" key="7">
    <source>
        <dbReference type="SAM" id="Phobius"/>
    </source>
</evidence>
<feature type="transmembrane region" description="Helical" evidence="7">
    <location>
        <begin position="90"/>
        <end position="110"/>
    </location>
</feature>
<dbReference type="PANTHER" id="PTHR31272">
    <property type="entry name" value="CYTOCHROME C-TYPE BIOGENESIS PROTEIN HI_1454-RELATED"/>
    <property type="match status" value="1"/>
</dbReference>
<keyword evidence="3 7" id="KW-0812">Transmembrane</keyword>
<dbReference type="InterPro" id="IPR003834">
    <property type="entry name" value="Cyt_c_assmbl_TM_dom"/>
</dbReference>
<dbReference type="AlphaFoldDB" id="A0A0P1ENW0"/>